<dbReference type="Proteomes" id="UP000445696">
    <property type="component" value="Unassembled WGS sequence"/>
</dbReference>
<evidence type="ECO:0000259" key="2">
    <source>
        <dbReference type="PROSITE" id="PS51737"/>
    </source>
</evidence>
<dbReference type="Gene3D" id="3.90.1750.20">
    <property type="entry name" value="Putative Large Serine Recombinase, Chain B, Domain 2"/>
    <property type="match status" value="1"/>
</dbReference>
<dbReference type="PANTHER" id="PTHR30461:SF23">
    <property type="entry name" value="DNA RECOMBINASE-RELATED"/>
    <property type="match status" value="1"/>
</dbReference>
<dbReference type="InterPro" id="IPR006119">
    <property type="entry name" value="Resolv_N"/>
</dbReference>
<dbReference type="AlphaFoldDB" id="A0A845MJT7"/>
<dbReference type="InterPro" id="IPR050639">
    <property type="entry name" value="SSR_resolvase"/>
</dbReference>
<protein>
    <submittedName>
        <fullName evidence="3">Recombinase family protein</fullName>
    </submittedName>
</protein>
<dbReference type="OrthoDB" id="7277848at2"/>
<feature type="domain" description="Resolvase/invertase-type recombinase catalytic" evidence="1">
    <location>
        <begin position="7"/>
        <end position="159"/>
    </location>
</feature>
<dbReference type="PROSITE" id="PS51737">
    <property type="entry name" value="RECOMBINASE_DNA_BIND"/>
    <property type="match status" value="1"/>
</dbReference>
<dbReference type="SMART" id="SM00857">
    <property type="entry name" value="Resolvase"/>
    <property type="match status" value="1"/>
</dbReference>
<dbReference type="PROSITE" id="PS51736">
    <property type="entry name" value="RECOMBINASES_3"/>
    <property type="match status" value="1"/>
</dbReference>
<gene>
    <name evidence="3" type="ORF">GQF03_18515</name>
</gene>
<reference evidence="3 4" key="1">
    <citation type="journal article" date="2014" name="Int. J. Syst. Evol. Microbiol.">
        <title>Sneathiella chungangensis sp. nov., isolated from a marine sand, and emended description of the genus Sneathiella.</title>
        <authorList>
            <person name="Siamphan C."/>
            <person name="Kim H."/>
            <person name="Lee J.S."/>
            <person name="Kim W."/>
        </authorList>
    </citation>
    <scope>NUCLEOTIDE SEQUENCE [LARGE SCALE GENOMIC DNA]</scope>
    <source>
        <strain evidence="3 4">KCTC 32476</strain>
    </source>
</reference>
<dbReference type="GO" id="GO:0000150">
    <property type="term" value="F:DNA strand exchange activity"/>
    <property type="evidence" value="ECO:0007669"/>
    <property type="project" value="InterPro"/>
</dbReference>
<dbReference type="GO" id="GO:0003677">
    <property type="term" value="F:DNA binding"/>
    <property type="evidence" value="ECO:0007669"/>
    <property type="project" value="InterPro"/>
</dbReference>
<dbReference type="PANTHER" id="PTHR30461">
    <property type="entry name" value="DNA-INVERTASE FROM LAMBDOID PROPHAGE"/>
    <property type="match status" value="1"/>
</dbReference>
<evidence type="ECO:0000313" key="4">
    <source>
        <dbReference type="Proteomes" id="UP000445696"/>
    </source>
</evidence>
<dbReference type="InterPro" id="IPR011109">
    <property type="entry name" value="DNA_bind_recombinase_dom"/>
</dbReference>
<dbReference type="Pfam" id="PF07508">
    <property type="entry name" value="Recombinase"/>
    <property type="match status" value="1"/>
</dbReference>
<dbReference type="EMBL" id="WTVA01000015">
    <property type="protein sequence ID" value="MZR24333.1"/>
    <property type="molecule type" value="Genomic_DNA"/>
</dbReference>
<name>A0A845MJT7_9PROT</name>
<proteinExistence type="predicted"/>
<dbReference type="RefSeq" id="WP_161340776.1">
    <property type="nucleotide sequence ID" value="NZ_JBHSDG010000003.1"/>
</dbReference>
<dbReference type="InterPro" id="IPR036162">
    <property type="entry name" value="Resolvase-like_N_sf"/>
</dbReference>
<accession>A0A845MJT7</accession>
<evidence type="ECO:0000259" key="1">
    <source>
        <dbReference type="PROSITE" id="PS51736"/>
    </source>
</evidence>
<organism evidence="3 4">
    <name type="scientific">Sneathiella chungangensis</name>
    <dbReference type="NCBI Taxonomy" id="1418234"/>
    <lineage>
        <taxon>Bacteria</taxon>
        <taxon>Pseudomonadati</taxon>
        <taxon>Pseudomonadota</taxon>
        <taxon>Alphaproteobacteria</taxon>
        <taxon>Sneathiellales</taxon>
        <taxon>Sneathiellaceae</taxon>
        <taxon>Sneathiella</taxon>
    </lineage>
</organism>
<sequence length="421" mass="47520">MKPPPRRCALYTRKSSEEGLDQSFNSLDAQHEACEAYIKSQASEGWRALPARYDDGDYSGGSMERPGLKQLLADISLGKIDIVVVYKIDRLTRSLADFARMVELFEQHDVSFVSVTQSFNTTSSMGRLTLNVLLSFAQFEREVTGERIRDKIAASKKKGMWMGGSPPLGYDLPEAGSYALRINKAEAETVRRIFERYLELKSVHALVRDLKEKGIRSKVRTTLKGRTIGGQPFSRGALYHLLRSRVYLGEVPHKDQSHPGLHEAIIDEELFVAVQAQLDENSRRRKATGKSVAGSPLAGRLFDTDGQPMSPTFAHGRSGKLYRYYVSASLQWGAKRDQQDNAPRRVSAATLESRMIKTLTRLLPKQQEDPLKFISRIEIHARYVELLLPNKFIGKIREKLHTGEQVVPDLMHPDQLRLTLP</sequence>
<dbReference type="Pfam" id="PF00239">
    <property type="entry name" value="Resolvase"/>
    <property type="match status" value="1"/>
</dbReference>
<evidence type="ECO:0000313" key="3">
    <source>
        <dbReference type="EMBL" id="MZR24333.1"/>
    </source>
</evidence>
<comment type="caution">
    <text evidence="3">The sequence shown here is derived from an EMBL/GenBank/DDBJ whole genome shotgun (WGS) entry which is preliminary data.</text>
</comment>
<dbReference type="Gene3D" id="3.40.50.1390">
    <property type="entry name" value="Resolvase, N-terminal catalytic domain"/>
    <property type="match status" value="1"/>
</dbReference>
<feature type="domain" description="Recombinase" evidence="2">
    <location>
        <begin position="167"/>
        <end position="284"/>
    </location>
</feature>
<dbReference type="SUPFAM" id="SSF53041">
    <property type="entry name" value="Resolvase-like"/>
    <property type="match status" value="1"/>
</dbReference>
<dbReference type="CDD" id="cd03768">
    <property type="entry name" value="SR_ResInv"/>
    <property type="match status" value="1"/>
</dbReference>
<keyword evidence="4" id="KW-1185">Reference proteome</keyword>
<dbReference type="InterPro" id="IPR038109">
    <property type="entry name" value="DNA_bind_recomb_sf"/>
</dbReference>